<organism evidence="1 2">
    <name type="scientific">Aliidiomarina sanyensis</name>
    <dbReference type="NCBI Taxonomy" id="1249555"/>
    <lineage>
        <taxon>Bacteria</taxon>
        <taxon>Pseudomonadati</taxon>
        <taxon>Pseudomonadota</taxon>
        <taxon>Gammaproteobacteria</taxon>
        <taxon>Alteromonadales</taxon>
        <taxon>Idiomarinaceae</taxon>
        <taxon>Aliidiomarina</taxon>
    </lineage>
</organism>
<evidence type="ECO:0000313" key="1">
    <source>
        <dbReference type="EMBL" id="RUO35414.1"/>
    </source>
</evidence>
<dbReference type="EMBL" id="PIPM01000003">
    <property type="protein sequence ID" value="RUO35414.1"/>
    <property type="molecule type" value="Genomic_DNA"/>
</dbReference>
<sequence>MRFVVMCVVALALMGCEFRRIGGPEFVVSSIVAGEGELSPRSASVRDGTRAEFEASPANGWVLESVTGCNGTLTGNQYVTGRIRNDCTIRVTFVEASGWSSVTLVLPDGTVVREVRL</sequence>
<accession>A0A432WNQ8</accession>
<dbReference type="Proteomes" id="UP000288405">
    <property type="component" value="Unassembled WGS sequence"/>
</dbReference>
<dbReference type="OrthoDB" id="6277674at2"/>
<evidence type="ECO:0000313" key="2">
    <source>
        <dbReference type="Proteomes" id="UP000288405"/>
    </source>
</evidence>
<proteinExistence type="predicted"/>
<reference evidence="1 2" key="1">
    <citation type="journal article" date="2011" name="Front. Microbiol.">
        <title>Genomic signatures of strain selection and enhancement in Bacillus atrophaeus var. globigii, a historical biowarfare simulant.</title>
        <authorList>
            <person name="Gibbons H.S."/>
            <person name="Broomall S.M."/>
            <person name="McNew L.A."/>
            <person name="Daligault H."/>
            <person name="Chapman C."/>
            <person name="Bruce D."/>
            <person name="Karavis M."/>
            <person name="Krepps M."/>
            <person name="McGregor P.A."/>
            <person name="Hong C."/>
            <person name="Park K.H."/>
            <person name="Akmal A."/>
            <person name="Feldman A."/>
            <person name="Lin J.S."/>
            <person name="Chang W.E."/>
            <person name="Higgs B.W."/>
            <person name="Demirev P."/>
            <person name="Lindquist J."/>
            <person name="Liem A."/>
            <person name="Fochler E."/>
            <person name="Read T.D."/>
            <person name="Tapia R."/>
            <person name="Johnson S."/>
            <person name="Bishop-Lilly K.A."/>
            <person name="Detter C."/>
            <person name="Han C."/>
            <person name="Sozhamannan S."/>
            <person name="Rosenzweig C.N."/>
            <person name="Skowronski E.W."/>
        </authorList>
    </citation>
    <scope>NUCLEOTIDE SEQUENCE [LARGE SCALE GENOMIC DNA]</scope>
    <source>
        <strain evidence="1 2">GYP-17</strain>
    </source>
</reference>
<dbReference type="PROSITE" id="PS51257">
    <property type="entry name" value="PROKAR_LIPOPROTEIN"/>
    <property type="match status" value="1"/>
</dbReference>
<dbReference type="RefSeq" id="WP_126776533.1">
    <property type="nucleotide sequence ID" value="NZ_PIPM01000003.1"/>
</dbReference>
<dbReference type="AlphaFoldDB" id="A0A432WNQ8"/>
<gene>
    <name evidence="1" type="ORF">CWE11_05230</name>
</gene>
<comment type="caution">
    <text evidence="1">The sequence shown here is derived from an EMBL/GenBank/DDBJ whole genome shotgun (WGS) entry which is preliminary data.</text>
</comment>
<keyword evidence="2" id="KW-1185">Reference proteome</keyword>
<protein>
    <submittedName>
        <fullName evidence="1">Uncharacterized protein</fullName>
    </submittedName>
</protein>
<name>A0A432WNQ8_9GAMM</name>